<comment type="similarity">
    <text evidence="1">Belongs to the class-II aminoacyl-tRNA synthetase family.</text>
</comment>
<dbReference type="SUPFAM" id="SSF52954">
    <property type="entry name" value="Class II aaRS ABD-related"/>
    <property type="match status" value="1"/>
</dbReference>
<dbReference type="Proteomes" id="UP000602004">
    <property type="component" value="Unassembled WGS sequence"/>
</dbReference>
<reference evidence="13" key="1">
    <citation type="journal article" date="2019" name="Int. J. Syst. Evol. Microbiol.">
        <title>The Global Catalogue of Microorganisms (GCM) 10K type strain sequencing project: providing services to taxonomists for standard genome sequencing and annotation.</title>
        <authorList>
            <consortium name="The Broad Institute Genomics Platform"/>
            <consortium name="The Broad Institute Genome Sequencing Center for Infectious Disease"/>
            <person name="Wu L."/>
            <person name="Ma J."/>
        </authorList>
    </citation>
    <scope>NUCLEOTIDE SEQUENCE [LARGE SCALE GENOMIC DNA]</scope>
    <source>
        <strain evidence="13">CGMCC 1.15103</strain>
    </source>
</reference>
<evidence type="ECO:0000256" key="3">
    <source>
        <dbReference type="ARBA" id="ARBA00022490"/>
    </source>
</evidence>
<evidence type="ECO:0000256" key="2">
    <source>
        <dbReference type="ARBA" id="ARBA00013163"/>
    </source>
</evidence>
<keyword evidence="4" id="KW-0436">Ligase</keyword>
<evidence type="ECO:0000259" key="11">
    <source>
        <dbReference type="PROSITE" id="PS50862"/>
    </source>
</evidence>
<evidence type="ECO:0000256" key="9">
    <source>
        <dbReference type="ARBA" id="ARBA00049515"/>
    </source>
</evidence>
<dbReference type="EMBL" id="BMHL01000016">
    <property type="protein sequence ID" value="GGC65848.1"/>
    <property type="molecule type" value="Genomic_DNA"/>
</dbReference>
<evidence type="ECO:0000256" key="1">
    <source>
        <dbReference type="ARBA" id="ARBA00008226"/>
    </source>
</evidence>
<evidence type="ECO:0000256" key="6">
    <source>
        <dbReference type="ARBA" id="ARBA00022840"/>
    </source>
</evidence>
<dbReference type="RefSeq" id="WP_229758347.1">
    <property type="nucleotide sequence ID" value="NZ_BMHL01000016.1"/>
</dbReference>
<evidence type="ECO:0000256" key="8">
    <source>
        <dbReference type="ARBA" id="ARBA00023146"/>
    </source>
</evidence>
<comment type="caution">
    <text evidence="12">The sequence shown here is derived from an EMBL/GenBank/DDBJ whole genome shotgun (WGS) entry which is preliminary data.</text>
</comment>
<dbReference type="InterPro" id="IPR045864">
    <property type="entry name" value="aa-tRNA-synth_II/BPL/LPL"/>
</dbReference>
<keyword evidence="7" id="KW-0648">Protein biosynthesis</keyword>
<keyword evidence="5" id="KW-0547">Nucleotide-binding</keyword>
<sequence>MNDIDHRVLGNKLDLFHQQEEGAGMVFWHPRGWELYRVLEDYIRARMRRAGFREIRTPQLLARSLWEKSGHWEKFGAAMYSLADAEEGRALCLKPMSCPCHVQVFNQRVRSYRELPVRYSEFGACHRDEPSGSLEGLKRTRAFVQDDAHVFCTEAHIEAEVGRFCSLLRAVYADLGFPDFKVALATRPAMRAGNDQTWDRAEEALANAARAAGLEFDVLEGEGAFYGPKLEFHLSDSRERNWQCGTIQLDFVLPERLDAEFVNERNERERPVMIHHAVLGSMERFIAMLLEHHEGWLPVWLAPEQVVVATISDANAAYAQEVMQALDDAGVRALLDGRPERLEKKIVDAREKQVPIFVAVGSRDERDRTISIRRRDGRQSTFVLAEGVEHLRLAALPPAAFVEKCRMITTRFASLEAPL</sequence>
<proteinExistence type="inferred from homology"/>
<dbReference type="InterPro" id="IPR036621">
    <property type="entry name" value="Anticodon-bd_dom_sf"/>
</dbReference>
<protein>
    <recommendedName>
        <fullName evidence="2 10">Threonine--tRNA ligase</fullName>
        <ecNumber evidence="2 10">6.1.1.3</ecNumber>
    </recommendedName>
</protein>
<keyword evidence="8" id="KW-0030">Aminoacyl-tRNA synthetase</keyword>
<dbReference type="InterPro" id="IPR002314">
    <property type="entry name" value="aa-tRNA-synt_IIb"/>
</dbReference>
<dbReference type="Gene3D" id="3.40.50.800">
    <property type="entry name" value="Anticodon-binding domain"/>
    <property type="match status" value="1"/>
</dbReference>
<organism evidence="12 13">
    <name type="scientific">Paraburkholderia caffeinilytica</name>
    <dbReference type="NCBI Taxonomy" id="1761016"/>
    <lineage>
        <taxon>Bacteria</taxon>
        <taxon>Pseudomonadati</taxon>
        <taxon>Pseudomonadota</taxon>
        <taxon>Betaproteobacteria</taxon>
        <taxon>Burkholderiales</taxon>
        <taxon>Burkholderiaceae</taxon>
        <taxon>Paraburkholderia</taxon>
    </lineage>
</organism>
<name>A0ABQ1NB62_9BURK</name>
<evidence type="ECO:0000313" key="12">
    <source>
        <dbReference type="EMBL" id="GGC65848.1"/>
    </source>
</evidence>
<evidence type="ECO:0000256" key="4">
    <source>
        <dbReference type="ARBA" id="ARBA00022598"/>
    </source>
</evidence>
<dbReference type="InterPro" id="IPR004154">
    <property type="entry name" value="Anticodon-bd"/>
</dbReference>
<accession>A0ABQ1NB62</accession>
<dbReference type="SUPFAM" id="SSF55681">
    <property type="entry name" value="Class II aaRS and biotin synthetases"/>
    <property type="match status" value="1"/>
</dbReference>
<evidence type="ECO:0000256" key="7">
    <source>
        <dbReference type="ARBA" id="ARBA00022917"/>
    </source>
</evidence>
<comment type="catalytic activity">
    <reaction evidence="9">
        <text>tRNA(Thr) + L-threonine + ATP = L-threonyl-tRNA(Thr) + AMP + diphosphate + H(+)</text>
        <dbReference type="Rhea" id="RHEA:24624"/>
        <dbReference type="Rhea" id="RHEA-COMP:9670"/>
        <dbReference type="Rhea" id="RHEA-COMP:9704"/>
        <dbReference type="ChEBI" id="CHEBI:15378"/>
        <dbReference type="ChEBI" id="CHEBI:30616"/>
        <dbReference type="ChEBI" id="CHEBI:33019"/>
        <dbReference type="ChEBI" id="CHEBI:57926"/>
        <dbReference type="ChEBI" id="CHEBI:78442"/>
        <dbReference type="ChEBI" id="CHEBI:78534"/>
        <dbReference type="ChEBI" id="CHEBI:456215"/>
        <dbReference type="EC" id="6.1.1.3"/>
    </reaction>
</comment>
<dbReference type="InterPro" id="IPR002320">
    <property type="entry name" value="Thr-tRNA-ligase_IIa"/>
</dbReference>
<evidence type="ECO:0000313" key="13">
    <source>
        <dbReference type="Proteomes" id="UP000602004"/>
    </source>
</evidence>
<keyword evidence="6" id="KW-0067">ATP-binding</keyword>
<dbReference type="PANTHER" id="PTHR11451">
    <property type="entry name" value="THREONINE-TRNA LIGASE"/>
    <property type="match status" value="1"/>
</dbReference>
<dbReference type="PRINTS" id="PR01047">
    <property type="entry name" value="TRNASYNTHTHR"/>
</dbReference>
<dbReference type="Gene3D" id="3.30.930.10">
    <property type="entry name" value="Bira Bifunctional Protein, Domain 2"/>
    <property type="match status" value="1"/>
</dbReference>
<gene>
    <name evidence="12" type="ORF">GCM10011400_62340</name>
</gene>
<dbReference type="Pfam" id="PF00587">
    <property type="entry name" value="tRNA-synt_2b"/>
    <property type="match status" value="1"/>
</dbReference>
<dbReference type="NCBIfam" id="TIGR00418">
    <property type="entry name" value="thrS"/>
    <property type="match status" value="1"/>
</dbReference>
<feature type="domain" description="Aminoacyl-transfer RNA synthetases class-II family profile" evidence="11">
    <location>
        <begin position="5"/>
        <end position="298"/>
    </location>
</feature>
<dbReference type="InterPro" id="IPR006195">
    <property type="entry name" value="aa-tRNA-synth_II"/>
</dbReference>
<dbReference type="PROSITE" id="PS50862">
    <property type="entry name" value="AA_TRNA_LIGASE_II"/>
    <property type="match status" value="1"/>
</dbReference>
<dbReference type="Pfam" id="PF03129">
    <property type="entry name" value="HGTP_anticodon"/>
    <property type="match status" value="1"/>
</dbReference>
<evidence type="ECO:0000256" key="10">
    <source>
        <dbReference type="NCBIfam" id="TIGR00418"/>
    </source>
</evidence>
<dbReference type="EC" id="6.1.1.3" evidence="2 10"/>
<keyword evidence="3" id="KW-0963">Cytoplasm</keyword>
<evidence type="ECO:0000256" key="5">
    <source>
        <dbReference type="ARBA" id="ARBA00022741"/>
    </source>
</evidence>
<dbReference type="PANTHER" id="PTHR11451:SF44">
    <property type="entry name" value="THREONINE--TRNA LIGASE, CHLOROPLASTIC_MITOCHONDRIAL 2"/>
    <property type="match status" value="1"/>
</dbReference>
<keyword evidence="13" id="KW-1185">Reference proteome</keyword>
<dbReference type="InterPro" id="IPR033728">
    <property type="entry name" value="ThrRS_core"/>
</dbReference>
<dbReference type="CDD" id="cd00771">
    <property type="entry name" value="ThrRS_core"/>
    <property type="match status" value="1"/>
</dbReference>